<dbReference type="STRING" id="1834516.BL253_16570"/>
<feature type="transmembrane region" description="Helical" evidence="6">
    <location>
        <begin position="70"/>
        <end position="87"/>
    </location>
</feature>
<dbReference type="EMBL" id="MOMC01000032">
    <property type="protein sequence ID" value="ONH29486.1"/>
    <property type="molecule type" value="Genomic_DNA"/>
</dbReference>
<organism evidence="7 8">
    <name type="scientific">Pseudofrankia asymbiotica</name>
    <dbReference type="NCBI Taxonomy" id="1834516"/>
    <lineage>
        <taxon>Bacteria</taxon>
        <taxon>Bacillati</taxon>
        <taxon>Actinomycetota</taxon>
        <taxon>Actinomycetes</taxon>
        <taxon>Frankiales</taxon>
        <taxon>Frankiaceae</taxon>
        <taxon>Pseudofrankia</taxon>
    </lineage>
</organism>
<evidence type="ECO:0000256" key="2">
    <source>
        <dbReference type="ARBA" id="ARBA00022475"/>
    </source>
</evidence>
<comment type="subcellular location">
    <subcellularLocation>
        <location evidence="1">Cell membrane</location>
        <topology evidence="1">Multi-pass membrane protein</topology>
    </subcellularLocation>
</comment>
<evidence type="ECO:0000256" key="1">
    <source>
        <dbReference type="ARBA" id="ARBA00004651"/>
    </source>
</evidence>
<evidence type="ECO:0000256" key="5">
    <source>
        <dbReference type="ARBA" id="ARBA00023136"/>
    </source>
</evidence>
<proteinExistence type="predicted"/>
<feature type="transmembrane region" description="Helical" evidence="6">
    <location>
        <begin position="144"/>
        <end position="164"/>
    </location>
</feature>
<dbReference type="OrthoDB" id="3175972at2"/>
<feature type="transmembrane region" description="Helical" evidence="6">
    <location>
        <begin position="6"/>
        <end position="27"/>
    </location>
</feature>
<dbReference type="Proteomes" id="UP000188929">
    <property type="component" value="Unassembled WGS sequence"/>
</dbReference>
<name>A0A1V2I9S9_9ACTN</name>
<comment type="caution">
    <text evidence="7">The sequence shown here is derived from an EMBL/GenBank/DDBJ whole genome shotgun (WGS) entry which is preliminary data.</text>
</comment>
<keyword evidence="8" id="KW-1185">Reference proteome</keyword>
<dbReference type="GO" id="GO:0005886">
    <property type="term" value="C:plasma membrane"/>
    <property type="evidence" value="ECO:0007669"/>
    <property type="project" value="UniProtKB-SubCell"/>
</dbReference>
<sequence>MLVAVTTFTVASVLVVLLPGPDTLVVVRNLMRGGRGAALRASLGAMTGLSIWVVAASLGLSALLTASHEGYLALRITGAVYLGWMGITTLRAKAHDSPGEGAEPRRGLIGSGFTAGLLTDLLNPKVGVFFLSFMPGFVPDGAPVVWTSLLLGGIFVVLTALYYLMLLALSGPVMRWMADGPVRRWVDRVTGLVLIAFGVRLAIEP</sequence>
<accession>A0A1V2I9S9</accession>
<evidence type="ECO:0000313" key="7">
    <source>
        <dbReference type="EMBL" id="ONH29486.1"/>
    </source>
</evidence>
<dbReference type="PIRSF" id="PIRSF006324">
    <property type="entry name" value="LeuE"/>
    <property type="match status" value="1"/>
</dbReference>
<evidence type="ECO:0000313" key="8">
    <source>
        <dbReference type="Proteomes" id="UP000188929"/>
    </source>
</evidence>
<evidence type="ECO:0000256" key="4">
    <source>
        <dbReference type="ARBA" id="ARBA00022989"/>
    </source>
</evidence>
<dbReference type="InterPro" id="IPR001123">
    <property type="entry name" value="LeuE-type"/>
</dbReference>
<feature type="transmembrane region" description="Helical" evidence="6">
    <location>
        <begin position="108"/>
        <end position="132"/>
    </location>
</feature>
<dbReference type="RefSeq" id="WP_076818001.1">
    <property type="nucleotide sequence ID" value="NZ_MOMC01000032.1"/>
</dbReference>
<dbReference type="Pfam" id="PF01810">
    <property type="entry name" value="LysE"/>
    <property type="match status" value="1"/>
</dbReference>
<evidence type="ECO:0000256" key="3">
    <source>
        <dbReference type="ARBA" id="ARBA00022692"/>
    </source>
</evidence>
<reference evidence="8" key="1">
    <citation type="submission" date="2016-10" db="EMBL/GenBank/DDBJ databases">
        <title>Frankia sp. NRRL B-16386 Genome sequencing.</title>
        <authorList>
            <person name="Ghodhbane-Gtari F."/>
            <person name="Swanson E."/>
            <person name="Gueddou A."/>
            <person name="Hezbri K."/>
            <person name="Ktari K."/>
            <person name="Nouioui I."/>
            <person name="Morris K."/>
            <person name="Simpson S."/>
            <person name="Abebe-Akele F."/>
            <person name="Thomas K."/>
            <person name="Gtari M."/>
            <person name="Tisa L.S."/>
        </authorList>
    </citation>
    <scope>NUCLEOTIDE SEQUENCE [LARGE SCALE GENOMIC DNA]</scope>
    <source>
        <strain evidence="8">NRRL B-16386</strain>
    </source>
</reference>
<keyword evidence="3 6" id="KW-0812">Transmembrane</keyword>
<keyword evidence="4 6" id="KW-1133">Transmembrane helix</keyword>
<feature type="transmembrane region" description="Helical" evidence="6">
    <location>
        <begin position="39"/>
        <end position="64"/>
    </location>
</feature>
<protein>
    <submittedName>
        <fullName evidence="7">Lysine transporter LysE</fullName>
    </submittedName>
</protein>
<dbReference type="PANTHER" id="PTHR30086">
    <property type="entry name" value="ARGININE EXPORTER PROTEIN ARGO"/>
    <property type="match status" value="1"/>
</dbReference>
<dbReference type="PANTHER" id="PTHR30086:SF20">
    <property type="entry name" value="ARGININE EXPORTER PROTEIN ARGO-RELATED"/>
    <property type="match status" value="1"/>
</dbReference>
<keyword evidence="5 6" id="KW-0472">Membrane</keyword>
<gene>
    <name evidence="7" type="ORF">BL253_16570</name>
</gene>
<evidence type="ECO:0000256" key="6">
    <source>
        <dbReference type="SAM" id="Phobius"/>
    </source>
</evidence>
<dbReference type="AlphaFoldDB" id="A0A1V2I9S9"/>
<dbReference type="GO" id="GO:0015171">
    <property type="term" value="F:amino acid transmembrane transporter activity"/>
    <property type="evidence" value="ECO:0007669"/>
    <property type="project" value="TreeGrafter"/>
</dbReference>
<keyword evidence="2" id="KW-1003">Cell membrane</keyword>